<feature type="compositionally biased region" description="Basic and acidic residues" evidence="1">
    <location>
        <begin position="55"/>
        <end position="75"/>
    </location>
</feature>
<evidence type="ECO:0000313" key="3">
    <source>
        <dbReference type="Proteomes" id="UP000664132"/>
    </source>
</evidence>
<dbReference type="AlphaFoldDB" id="A0A8H7T8H8"/>
<sequence>MWKRLNNPKGARQQQPVVEEPVLESYAGVGDDLGLLGRRALNEGQYGANQNSYNKKPERPRRDDEMDPKVLPRLP</sequence>
<keyword evidence="3" id="KW-1185">Reference proteome</keyword>
<reference evidence="2" key="1">
    <citation type="submission" date="2021-02" db="EMBL/GenBank/DDBJ databases">
        <title>Genome sequence Cadophora malorum strain M34.</title>
        <authorList>
            <person name="Stefanovic E."/>
            <person name="Vu D."/>
            <person name="Scully C."/>
            <person name="Dijksterhuis J."/>
            <person name="Roader J."/>
            <person name="Houbraken J."/>
        </authorList>
    </citation>
    <scope>NUCLEOTIDE SEQUENCE</scope>
    <source>
        <strain evidence="2">M34</strain>
    </source>
</reference>
<organism evidence="2 3">
    <name type="scientific">Cadophora malorum</name>
    <dbReference type="NCBI Taxonomy" id="108018"/>
    <lineage>
        <taxon>Eukaryota</taxon>
        <taxon>Fungi</taxon>
        <taxon>Dikarya</taxon>
        <taxon>Ascomycota</taxon>
        <taxon>Pezizomycotina</taxon>
        <taxon>Leotiomycetes</taxon>
        <taxon>Helotiales</taxon>
        <taxon>Ploettnerulaceae</taxon>
        <taxon>Cadophora</taxon>
    </lineage>
</organism>
<comment type="caution">
    <text evidence="2">The sequence shown here is derived from an EMBL/GenBank/DDBJ whole genome shotgun (WGS) entry which is preliminary data.</text>
</comment>
<accession>A0A8H7T8H8</accession>
<dbReference type="Proteomes" id="UP000664132">
    <property type="component" value="Unassembled WGS sequence"/>
</dbReference>
<feature type="region of interest" description="Disordered" evidence="1">
    <location>
        <begin position="41"/>
        <end position="75"/>
    </location>
</feature>
<dbReference type="EMBL" id="JAFJYH010000238">
    <property type="protein sequence ID" value="KAG4415057.1"/>
    <property type="molecule type" value="Genomic_DNA"/>
</dbReference>
<protein>
    <submittedName>
        <fullName evidence="2">Uncharacterized protein</fullName>
    </submittedName>
</protein>
<evidence type="ECO:0000313" key="2">
    <source>
        <dbReference type="EMBL" id="KAG4415057.1"/>
    </source>
</evidence>
<feature type="region of interest" description="Disordered" evidence="1">
    <location>
        <begin position="1"/>
        <end position="21"/>
    </location>
</feature>
<name>A0A8H7T8H8_9HELO</name>
<evidence type="ECO:0000256" key="1">
    <source>
        <dbReference type="SAM" id="MobiDB-lite"/>
    </source>
</evidence>
<proteinExistence type="predicted"/>
<gene>
    <name evidence="2" type="ORF">IFR04_011829</name>
</gene>
<feature type="non-terminal residue" evidence="2">
    <location>
        <position position="75"/>
    </location>
</feature>